<sequence length="253" mass="27671">MGLFELIADVDDEEKTLTVFNPDAGVPAALREHFADRNITIERAASEAGPRNYAVLSRGDEFLAALDVSDVLAERPGVEPGFTRETYDVVLDELDETMFTSYDTQRMVAASKEIEDRAWRGAAGELHAGFQTCGRFASQAEAYDDIARHGTLSVHVYAHPEGSEGVDLPTRPTLHKSTATEIRDTWFVAYDGGGVDTAKCALLAEERAEGSFYGFWTYDPETVDAIIDHLRHTYACPEGAATDGGADDPRDDD</sequence>
<evidence type="ECO:0000313" key="2">
    <source>
        <dbReference type="EMBL" id="SEA23783.1"/>
    </source>
</evidence>
<protein>
    <submittedName>
        <fullName evidence="2">DICT domain-containing protein</fullName>
    </submittedName>
</protein>
<evidence type="ECO:0000313" key="3">
    <source>
        <dbReference type="Proteomes" id="UP000236755"/>
    </source>
</evidence>
<dbReference type="PIRSF" id="PIRSF030471">
    <property type="entry name" value="STR_Vng0742h_prd"/>
    <property type="match status" value="1"/>
</dbReference>
<evidence type="ECO:0000259" key="1">
    <source>
        <dbReference type="Pfam" id="PF10069"/>
    </source>
</evidence>
<accession>A0A1H3ZJ79</accession>
<feature type="domain" description="DICT" evidence="1">
    <location>
        <begin position="89"/>
        <end position="207"/>
    </location>
</feature>
<reference evidence="2 3" key="1">
    <citation type="submission" date="2016-10" db="EMBL/GenBank/DDBJ databases">
        <authorList>
            <person name="de Groot N.N."/>
        </authorList>
    </citation>
    <scope>NUCLEOTIDE SEQUENCE [LARGE SCALE GENOMIC DNA]</scope>
    <source>
        <strain evidence="2 3">CGMCC 1.8712</strain>
    </source>
</reference>
<dbReference type="EMBL" id="FNQT01000003">
    <property type="protein sequence ID" value="SEA23783.1"/>
    <property type="molecule type" value="Genomic_DNA"/>
</dbReference>
<dbReference type="AlphaFoldDB" id="A0A1H3ZJ79"/>
<keyword evidence="3" id="KW-1185">Reference proteome</keyword>
<dbReference type="OrthoDB" id="198447at2157"/>
<organism evidence="2 3">
    <name type="scientific">Haloplanus vescus</name>
    <dbReference type="NCBI Taxonomy" id="555874"/>
    <lineage>
        <taxon>Archaea</taxon>
        <taxon>Methanobacteriati</taxon>
        <taxon>Methanobacteriota</taxon>
        <taxon>Stenosarchaea group</taxon>
        <taxon>Halobacteria</taxon>
        <taxon>Halobacteriales</taxon>
        <taxon>Haloferacaceae</taxon>
        <taxon>Haloplanus</taxon>
    </lineage>
</organism>
<dbReference type="InterPro" id="IPR019278">
    <property type="entry name" value="DICT_dom"/>
</dbReference>
<dbReference type="Pfam" id="PF10069">
    <property type="entry name" value="DICT"/>
    <property type="match status" value="1"/>
</dbReference>
<dbReference type="Proteomes" id="UP000236755">
    <property type="component" value="Unassembled WGS sequence"/>
</dbReference>
<proteinExistence type="predicted"/>
<dbReference type="STRING" id="555874.SAMN04488065_2395"/>
<gene>
    <name evidence="2" type="ORF">SAMN04488065_2395</name>
</gene>
<dbReference type="RefSeq" id="WP_092635244.1">
    <property type="nucleotide sequence ID" value="NZ_FNQT01000003.1"/>
</dbReference>
<dbReference type="InterPro" id="IPR016954">
    <property type="entry name" value="Uncharacterised_Vng0742h"/>
</dbReference>
<name>A0A1H3ZJ79_9EURY</name>